<evidence type="ECO:0000256" key="25">
    <source>
        <dbReference type="SAM" id="MobiDB-lite"/>
    </source>
</evidence>
<dbReference type="GO" id="GO:0030672">
    <property type="term" value="C:synaptic vesicle membrane"/>
    <property type="evidence" value="ECO:0007669"/>
    <property type="project" value="UniProtKB-SubCell"/>
</dbReference>
<dbReference type="Proteomes" id="UP000557315">
    <property type="component" value="Unassembled WGS sequence"/>
</dbReference>
<dbReference type="InterPro" id="IPR050382">
    <property type="entry name" value="MFS_Na/Anion_cotransporter"/>
</dbReference>
<evidence type="ECO:0000256" key="18">
    <source>
        <dbReference type="ARBA" id="ARBA00023303"/>
    </source>
</evidence>
<evidence type="ECO:0000256" key="26">
    <source>
        <dbReference type="SAM" id="Phobius"/>
    </source>
</evidence>
<dbReference type="Pfam" id="PF07690">
    <property type="entry name" value="MFS_1"/>
    <property type="match status" value="1"/>
</dbReference>
<keyword evidence="11" id="KW-0770">Synapse</keyword>
<keyword evidence="17" id="KW-0868">Chloride</keyword>
<dbReference type="InterPro" id="IPR020846">
    <property type="entry name" value="MFS_dom"/>
</dbReference>
<evidence type="ECO:0000256" key="9">
    <source>
        <dbReference type="ARBA" id="ARBA00022847"/>
    </source>
</evidence>
<protein>
    <submittedName>
        <fullName evidence="28">VGLU3 protein</fullName>
    </submittedName>
</protein>
<feature type="transmembrane region" description="Helical" evidence="26">
    <location>
        <begin position="316"/>
        <end position="335"/>
    </location>
</feature>
<evidence type="ECO:0000256" key="19">
    <source>
        <dbReference type="ARBA" id="ARBA00023329"/>
    </source>
</evidence>
<feature type="transmembrane region" description="Helical" evidence="26">
    <location>
        <begin position="347"/>
        <end position="370"/>
    </location>
</feature>
<keyword evidence="7 26" id="KW-0812">Transmembrane</keyword>
<dbReference type="EMBL" id="VZRO01000575">
    <property type="protein sequence ID" value="NWV45672.1"/>
    <property type="molecule type" value="Genomic_DNA"/>
</dbReference>
<evidence type="ECO:0000256" key="3">
    <source>
        <dbReference type="ARBA" id="ARBA00022448"/>
    </source>
</evidence>
<dbReference type="GO" id="GO:0015293">
    <property type="term" value="F:symporter activity"/>
    <property type="evidence" value="ECO:0007669"/>
    <property type="project" value="UniProtKB-KW"/>
</dbReference>
<dbReference type="GO" id="GO:0060076">
    <property type="term" value="C:excitatory synapse"/>
    <property type="evidence" value="ECO:0007669"/>
    <property type="project" value="TreeGrafter"/>
</dbReference>
<proteinExistence type="inferred from homology"/>
<keyword evidence="18" id="KW-0407">Ion channel</keyword>
<evidence type="ECO:0000256" key="13">
    <source>
        <dbReference type="ARBA" id="ARBA00023065"/>
    </source>
</evidence>
<dbReference type="GO" id="GO:0098700">
    <property type="term" value="P:neurotransmitter loading into synaptic vesicle"/>
    <property type="evidence" value="ECO:0007669"/>
    <property type="project" value="TreeGrafter"/>
</dbReference>
<dbReference type="FunFam" id="1.20.1250.20:FF:000004">
    <property type="entry name" value="vesicular glutamate transporter 2 isoform X1"/>
    <property type="match status" value="1"/>
</dbReference>
<evidence type="ECO:0000256" key="15">
    <source>
        <dbReference type="ARBA" id="ARBA00023173"/>
    </source>
</evidence>
<sequence length="587" mass="65005">MPFKGLGSLKERFFNPGKEEVKNTISDTLGNLRRKIDGTNVAEEPLELTAEGQPMPASSRRRAPCECHCCGLPKRYIIAIMSGLGFCISFGIRCNLGVAIVEMVNNNTVYIDGKPELQTAQFNWDPETVGLIHGSFFWGYIVTQIPGGFISNKLAANRVFGAAIFLTSTLNMIIPSAARVHFGCVMFVRILQGLVEGVTYPACHGMWSKWAPPLERSRLATTSFCGSYAGAVVAMPLAGVLVQYIGWSSVFYIYGMFGIVWYVFWLLHAYESPAAHPTITDEERTYIETSIGEGASLANASKFSTPWKRFFTSMPVYAIIVANFCRSWTFYLLLISQPAYFEEVFGFAISKVGLLSAVPHMVMTIIVPIGGQLADFLRSRKILTTTTVRKVMNCGGFGMEATLLLVVGYSHTKGVAISFLVLAVGFSGFAISGFNVNHLDIAPRYASILMGISNGVGTLSGMVCPLIVGAMTKHKTREEWQNVFLIAALVHYSGVIFYAIFASGEKQEWADPENLSEEKCGIIDQDELAEETEMNNETFVSPKKTYGATSQNNELQRREWRKQKQVTQDMEEQTSYHYENGNFQDLS</sequence>
<feature type="non-terminal residue" evidence="28">
    <location>
        <position position="1"/>
    </location>
</feature>
<gene>
    <name evidence="28" type="primary">Slc17a8</name>
    <name evidence="28" type="ORF">DAPCHR_R00562</name>
</gene>
<keyword evidence="12" id="KW-0915">Sodium</keyword>
<evidence type="ECO:0000313" key="28">
    <source>
        <dbReference type="EMBL" id="NWV45672.1"/>
    </source>
</evidence>
<dbReference type="GO" id="GO:0006814">
    <property type="term" value="P:sodium ion transport"/>
    <property type="evidence" value="ECO:0007669"/>
    <property type="project" value="UniProtKB-KW"/>
</dbReference>
<comment type="catalytic activity">
    <reaction evidence="23">
        <text>L-glutamate(out) = L-glutamate(in)</text>
        <dbReference type="Rhea" id="RHEA:66336"/>
        <dbReference type="ChEBI" id="CHEBI:29985"/>
    </reaction>
</comment>
<dbReference type="FunFam" id="1.20.1250.20:FF:000005">
    <property type="entry name" value="vesicular glutamate transporter 2 isoform X1"/>
    <property type="match status" value="1"/>
</dbReference>
<comment type="subcellular location">
    <subcellularLocation>
        <location evidence="2">Cell membrane</location>
        <topology evidence="2">Multi-pass membrane protein</topology>
    </subcellularLocation>
    <subcellularLocation>
        <location evidence="1">Cytoplasmic vesicle</location>
        <location evidence="1">Secretory vesicle</location>
        <location evidence="1">Synaptic vesicle membrane</location>
    </subcellularLocation>
    <subcellularLocation>
        <location evidence="21">Synapse</location>
        <location evidence="21">Synaptosome</location>
    </subcellularLocation>
</comment>
<evidence type="ECO:0000256" key="20">
    <source>
        <dbReference type="ARBA" id="ARBA00024167"/>
    </source>
</evidence>
<evidence type="ECO:0000256" key="17">
    <source>
        <dbReference type="ARBA" id="ARBA00023214"/>
    </source>
</evidence>
<dbReference type="InterPro" id="IPR011701">
    <property type="entry name" value="MFS"/>
</dbReference>
<evidence type="ECO:0000256" key="4">
    <source>
        <dbReference type="ARBA" id="ARBA00022475"/>
    </source>
</evidence>
<dbReference type="SUPFAM" id="SSF103473">
    <property type="entry name" value="MFS general substrate transporter"/>
    <property type="match status" value="1"/>
</dbReference>
<keyword evidence="10 26" id="KW-1133">Transmembrane helix</keyword>
<evidence type="ECO:0000259" key="27">
    <source>
        <dbReference type="PROSITE" id="PS50850"/>
    </source>
</evidence>
<dbReference type="PANTHER" id="PTHR11662">
    <property type="entry name" value="SOLUTE CARRIER FAMILY 17"/>
    <property type="match status" value="1"/>
</dbReference>
<feature type="transmembrane region" description="Helical" evidence="26">
    <location>
        <begin position="483"/>
        <end position="501"/>
    </location>
</feature>
<keyword evidence="3" id="KW-0813">Transport</keyword>
<evidence type="ECO:0000256" key="16">
    <source>
        <dbReference type="ARBA" id="ARBA00023201"/>
    </source>
</evidence>
<dbReference type="CDD" id="cd17382">
    <property type="entry name" value="MFS_SLC17A6_7_8_VGluT"/>
    <property type="match status" value="1"/>
</dbReference>
<dbReference type="InterPro" id="IPR036259">
    <property type="entry name" value="MFS_trans_sf"/>
</dbReference>
<evidence type="ECO:0000256" key="14">
    <source>
        <dbReference type="ARBA" id="ARBA00023136"/>
    </source>
</evidence>
<dbReference type="PANTHER" id="PTHR11662:SF207">
    <property type="entry name" value="VESICULAR GLUTAMATE TRANSPORTER 3"/>
    <property type="match status" value="1"/>
</dbReference>
<evidence type="ECO:0000256" key="12">
    <source>
        <dbReference type="ARBA" id="ARBA00023053"/>
    </source>
</evidence>
<dbReference type="GO" id="GO:0050803">
    <property type="term" value="P:regulation of synapse structure or activity"/>
    <property type="evidence" value="ECO:0007669"/>
    <property type="project" value="TreeGrafter"/>
</dbReference>
<comment type="catalytic activity">
    <reaction evidence="20">
        <text>chloride(in) = chloride(out)</text>
        <dbReference type="Rhea" id="RHEA:29823"/>
        <dbReference type="ChEBI" id="CHEBI:17996"/>
    </reaction>
</comment>
<dbReference type="GO" id="GO:0035249">
    <property type="term" value="P:synaptic transmission, glutamatergic"/>
    <property type="evidence" value="ECO:0007669"/>
    <property type="project" value="TreeGrafter"/>
</dbReference>
<evidence type="ECO:0000256" key="23">
    <source>
        <dbReference type="ARBA" id="ARBA00036683"/>
    </source>
</evidence>
<evidence type="ECO:0000256" key="10">
    <source>
        <dbReference type="ARBA" id="ARBA00022989"/>
    </source>
</evidence>
<comment type="catalytic activity">
    <reaction evidence="22">
        <text>3 Na(+)(out) + phosphate(out) = 3 Na(+)(in) + phosphate(in)</text>
        <dbReference type="Rhea" id="RHEA:71255"/>
        <dbReference type="ChEBI" id="CHEBI:29101"/>
        <dbReference type="ChEBI" id="CHEBI:43474"/>
    </reaction>
</comment>
<evidence type="ECO:0000256" key="5">
    <source>
        <dbReference type="ARBA" id="ARBA00022592"/>
    </source>
</evidence>
<evidence type="ECO:0000256" key="8">
    <source>
        <dbReference type="ARBA" id="ARBA00022775"/>
    </source>
</evidence>
<keyword evidence="4" id="KW-1003">Cell membrane</keyword>
<feature type="transmembrane region" description="Helical" evidence="26">
    <location>
        <begin position="251"/>
        <end position="270"/>
    </location>
</feature>
<feature type="domain" description="Major facilitator superfamily (MFS) profile" evidence="27">
    <location>
        <begin position="75"/>
        <end position="506"/>
    </location>
</feature>
<feature type="compositionally biased region" description="Polar residues" evidence="25">
    <location>
        <begin position="565"/>
        <end position="587"/>
    </location>
</feature>
<keyword evidence="14 26" id="KW-0472">Membrane</keyword>
<dbReference type="GO" id="GO:0043005">
    <property type="term" value="C:neuron projection"/>
    <property type="evidence" value="ECO:0007669"/>
    <property type="project" value="UniProtKB-KW"/>
</dbReference>
<keyword evidence="5" id="KW-0592">Phosphate transport</keyword>
<evidence type="ECO:0000256" key="2">
    <source>
        <dbReference type="ARBA" id="ARBA00004651"/>
    </source>
</evidence>
<comment type="caution">
    <text evidence="28">The sequence shown here is derived from an EMBL/GenBank/DDBJ whole genome shotgun (WGS) entry which is preliminary data.</text>
</comment>
<keyword evidence="9" id="KW-0769">Symport</keyword>
<name>A0A7K6F5Z3_9CORV</name>
<dbReference type="GO" id="GO:0005886">
    <property type="term" value="C:plasma membrane"/>
    <property type="evidence" value="ECO:0007669"/>
    <property type="project" value="UniProtKB-SubCell"/>
</dbReference>
<reference evidence="28 29" key="1">
    <citation type="submission" date="2019-09" db="EMBL/GenBank/DDBJ databases">
        <title>Bird 10,000 Genomes (B10K) Project - Family phase.</title>
        <authorList>
            <person name="Zhang G."/>
        </authorList>
    </citation>
    <scope>NUCLEOTIDE SEQUENCE [LARGE SCALE GENOMIC DNA]</scope>
    <source>
        <strain evidence="28">B10K-DU-029-47</strain>
        <tissue evidence="28">Heart</tissue>
    </source>
</reference>
<keyword evidence="16" id="KW-0739">Sodium transport</keyword>
<comment type="similarity">
    <text evidence="24">Belongs to the major facilitator superfamily. Sodium/anion cotransporter family. VGLUT subfamily.</text>
</comment>
<dbReference type="Gene3D" id="1.20.1250.20">
    <property type="entry name" value="MFS general substrate transporter like domains"/>
    <property type="match status" value="2"/>
</dbReference>
<dbReference type="GO" id="GO:0006817">
    <property type="term" value="P:phosphate ion transport"/>
    <property type="evidence" value="ECO:0007669"/>
    <property type="project" value="UniProtKB-KW"/>
</dbReference>
<evidence type="ECO:0000256" key="21">
    <source>
        <dbReference type="ARBA" id="ARBA00034102"/>
    </source>
</evidence>
<evidence type="ECO:0000256" key="7">
    <source>
        <dbReference type="ARBA" id="ARBA00022692"/>
    </source>
</evidence>
<accession>A0A7K6F5Z3</accession>
<feature type="non-terminal residue" evidence="28">
    <location>
        <position position="587"/>
    </location>
</feature>
<evidence type="ECO:0000256" key="22">
    <source>
        <dbReference type="ARBA" id="ARBA00035839"/>
    </source>
</evidence>
<feature type="transmembrane region" description="Helical" evidence="26">
    <location>
        <begin position="155"/>
        <end position="174"/>
    </location>
</feature>
<organism evidence="28 29">
    <name type="scientific">Daphoenositta chrysoptera</name>
    <name type="common">varied sittella</name>
    <dbReference type="NCBI Taxonomy" id="254528"/>
    <lineage>
        <taxon>Eukaryota</taxon>
        <taxon>Metazoa</taxon>
        <taxon>Chordata</taxon>
        <taxon>Craniata</taxon>
        <taxon>Vertebrata</taxon>
        <taxon>Euteleostomi</taxon>
        <taxon>Archelosauria</taxon>
        <taxon>Archosauria</taxon>
        <taxon>Dinosauria</taxon>
        <taxon>Saurischia</taxon>
        <taxon>Theropoda</taxon>
        <taxon>Coelurosauria</taxon>
        <taxon>Aves</taxon>
        <taxon>Neognathae</taxon>
        <taxon>Neoaves</taxon>
        <taxon>Telluraves</taxon>
        <taxon>Australaves</taxon>
        <taxon>Passeriformes</taxon>
        <taxon>Corvoidea</taxon>
        <taxon>Pachycephalidae</taxon>
        <taxon>Daphoenositta</taxon>
    </lineage>
</organism>
<feature type="transmembrane region" description="Helical" evidence="26">
    <location>
        <begin position="448"/>
        <end position="471"/>
    </location>
</feature>
<feature type="transmembrane region" description="Helical" evidence="26">
    <location>
        <begin position="224"/>
        <end position="245"/>
    </location>
</feature>
<feature type="transmembrane region" description="Helical" evidence="26">
    <location>
        <begin position="415"/>
        <end position="436"/>
    </location>
</feature>
<feature type="region of interest" description="Disordered" evidence="25">
    <location>
        <begin position="534"/>
        <end position="587"/>
    </location>
</feature>
<evidence type="ECO:0000313" key="29">
    <source>
        <dbReference type="Proteomes" id="UP000557315"/>
    </source>
</evidence>
<keyword evidence="8" id="KW-0532">Neurotransmitter transport</keyword>
<keyword evidence="19" id="KW-0968">Cytoplasmic vesicle</keyword>
<feature type="transmembrane region" description="Helical" evidence="26">
    <location>
        <begin position="391"/>
        <end position="409"/>
    </location>
</feature>
<dbReference type="GO" id="GO:0005313">
    <property type="term" value="F:L-glutamate transmembrane transporter activity"/>
    <property type="evidence" value="ECO:0007669"/>
    <property type="project" value="TreeGrafter"/>
</dbReference>
<evidence type="ECO:0000256" key="24">
    <source>
        <dbReference type="ARBA" id="ARBA00038044"/>
    </source>
</evidence>
<keyword evidence="15" id="KW-0869">Chloride channel</keyword>
<keyword evidence="13" id="KW-0406">Ion transport</keyword>
<dbReference type="AlphaFoldDB" id="A0A7K6F5Z3"/>
<dbReference type="GO" id="GO:0005254">
    <property type="term" value="F:chloride channel activity"/>
    <property type="evidence" value="ECO:0007669"/>
    <property type="project" value="UniProtKB-KW"/>
</dbReference>
<evidence type="ECO:0000256" key="11">
    <source>
        <dbReference type="ARBA" id="ARBA00023018"/>
    </source>
</evidence>
<keyword evidence="29" id="KW-1185">Reference proteome</keyword>
<keyword evidence="6" id="KW-0771">Synaptosome</keyword>
<dbReference type="GO" id="GO:0005326">
    <property type="term" value="F:neurotransmitter transmembrane transporter activity"/>
    <property type="evidence" value="ECO:0007669"/>
    <property type="project" value="TreeGrafter"/>
</dbReference>
<dbReference type="PROSITE" id="PS50850">
    <property type="entry name" value="MFS"/>
    <property type="match status" value="1"/>
</dbReference>
<evidence type="ECO:0000256" key="6">
    <source>
        <dbReference type="ARBA" id="ARBA00022599"/>
    </source>
</evidence>
<evidence type="ECO:0000256" key="1">
    <source>
        <dbReference type="ARBA" id="ARBA00004432"/>
    </source>
</evidence>
<dbReference type="GO" id="GO:0034707">
    <property type="term" value="C:chloride channel complex"/>
    <property type="evidence" value="ECO:0007669"/>
    <property type="project" value="UniProtKB-KW"/>
</dbReference>